<dbReference type="Proteomes" id="UP001174909">
    <property type="component" value="Unassembled WGS sequence"/>
</dbReference>
<evidence type="ECO:0000259" key="2">
    <source>
        <dbReference type="SMART" id="SM00822"/>
    </source>
</evidence>
<comment type="caution">
    <text evidence="3">The sequence shown here is derived from an EMBL/GenBank/DDBJ whole genome shotgun (WGS) entry which is preliminary data.</text>
</comment>
<dbReference type="PRINTS" id="PR00081">
    <property type="entry name" value="GDHRDH"/>
</dbReference>
<dbReference type="InterPro" id="IPR002347">
    <property type="entry name" value="SDR_fam"/>
</dbReference>
<dbReference type="NCBIfam" id="NF005559">
    <property type="entry name" value="PRK07231.1"/>
    <property type="match status" value="1"/>
</dbReference>
<evidence type="ECO:0000256" key="1">
    <source>
        <dbReference type="ARBA" id="ARBA00023002"/>
    </source>
</evidence>
<dbReference type="Gene3D" id="3.40.50.720">
    <property type="entry name" value="NAD(P)-binding Rossmann-like Domain"/>
    <property type="match status" value="1"/>
</dbReference>
<keyword evidence="4" id="KW-1185">Reference proteome</keyword>
<proteinExistence type="predicted"/>
<reference evidence="3" key="1">
    <citation type="submission" date="2023-03" db="EMBL/GenBank/DDBJ databases">
        <authorList>
            <person name="Steffen K."/>
            <person name="Cardenas P."/>
        </authorList>
    </citation>
    <scope>NUCLEOTIDE SEQUENCE</scope>
</reference>
<dbReference type="PRINTS" id="PR00080">
    <property type="entry name" value="SDRFAMILY"/>
</dbReference>
<dbReference type="Pfam" id="PF13561">
    <property type="entry name" value="adh_short_C2"/>
    <property type="match status" value="1"/>
</dbReference>
<feature type="domain" description="Ketoreductase" evidence="2">
    <location>
        <begin position="7"/>
        <end position="185"/>
    </location>
</feature>
<dbReference type="SUPFAM" id="SSF51735">
    <property type="entry name" value="NAD(P)-binding Rossmann-fold domains"/>
    <property type="match status" value="1"/>
</dbReference>
<dbReference type="GO" id="GO:0016491">
    <property type="term" value="F:oxidoreductase activity"/>
    <property type="evidence" value="ECO:0007669"/>
    <property type="project" value="UniProtKB-KW"/>
</dbReference>
<name>A0AA35SH48_GEOBA</name>
<dbReference type="GO" id="GO:0006629">
    <property type="term" value="P:lipid metabolic process"/>
    <property type="evidence" value="ECO:0007669"/>
    <property type="project" value="UniProtKB-ARBA"/>
</dbReference>
<evidence type="ECO:0000313" key="4">
    <source>
        <dbReference type="Proteomes" id="UP001174909"/>
    </source>
</evidence>
<dbReference type="CDD" id="cd05233">
    <property type="entry name" value="SDR_c"/>
    <property type="match status" value="1"/>
</dbReference>
<evidence type="ECO:0000313" key="3">
    <source>
        <dbReference type="EMBL" id="CAI8029032.1"/>
    </source>
</evidence>
<dbReference type="PROSITE" id="PS00061">
    <property type="entry name" value="ADH_SHORT"/>
    <property type="match status" value="1"/>
</dbReference>
<dbReference type="PANTHER" id="PTHR42820">
    <property type="entry name" value="SHORT-CHAIN DEHYDROGENASE REDUCTASE"/>
    <property type="match status" value="1"/>
</dbReference>
<dbReference type="AlphaFoldDB" id="A0AA35SH48"/>
<dbReference type="EMBL" id="CASHTH010002375">
    <property type="protein sequence ID" value="CAI8029032.1"/>
    <property type="molecule type" value="Genomic_DNA"/>
</dbReference>
<dbReference type="FunFam" id="3.40.50.720:FF:000084">
    <property type="entry name" value="Short-chain dehydrogenase reductase"/>
    <property type="match status" value="1"/>
</dbReference>
<keyword evidence="1" id="KW-0560">Oxidoreductase</keyword>
<sequence length="263" mass="27646">MSRLEGKVALITGATGGIGRAASKLFADEGARVVLVDLDESALQDAVQSIGADRASYHAADVTQPDQAQNYVQAAVDRWGGIDIYLANAGIEGSISPIPDYPIDVFDRVMAVNVRGVWLGIKYVVPAMRERGGGSIVITSSTAGIGGSADMSAYTTSKHAVIGLMRTAALEGAPLGIRVNTVNPAPIETRMMRSIEEMRVAALDDATVTVERTKQAAAARIPLRRYGNPEEVARLMLFLASDESSFCTGGVYMVDGGRSAGSP</sequence>
<dbReference type="PANTHER" id="PTHR42820:SF1">
    <property type="entry name" value="SHORT-CHAIN DEHYDROGENASE_REDUCTASE FAMILY PROTEIN"/>
    <property type="match status" value="1"/>
</dbReference>
<gene>
    <name evidence="3" type="ORF">GBAR_LOCUS16519</name>
</gene>
<dbReference type="InterPro" id="IPR036291">
    <property type="entry name" value="NAD(P)-bd_dom_sf"/>
</dbReference>
<organism evidence="3 4">
    <name type="scientific">Geodia barretti</name>
    <name type="common">Barrett's horny sponge</name>
    <dbReference type="NCBI Taxonomy" id="519541"/>
    <lineage>
        <taxon>Eukaryota</taxon>
        <taxon>Metazoa</taxon>
        <taxon>Porifera</taxon>
        <taxon>Demospongiae</taxon>
        <taxon>Heteroscleromorpha</taxon>
        <taxon>Tetractinellida</taxon>
        <taxon>Astrophorina</taxon>
        <taxon>Geodiidae</taxon>
        <taxon>Geodia</taxon>
    </lineage>
</organism>
<accession>A0AA35SH48</accession>
<dbReference type="SMART" id="SM00822">
    <property type="entry name" value="PKS_KR"/>
    <property type="match status" value="1"/>
</dbReference>
<dbReference type="InterPro" id="IPR057326">
    <property type="entry name" value="KR_dom"/>
</dbReference>
<protein>
    <submittedName>
        <fullName evidence="3">Uncharacterized oxidoreductase YxbG</fullName>
    </submittedName>
</protein>
<dbReference type="InterPro" id="IPR020904">
    <property type="entry name" value="Sc_DH/Rdtase_CS"/>
</dbReference>